<protein>
    <submittedName>
        <fullName evidence="2">Uncharacterized protein</fullName>
    </submittedName>
</protein>
<evidence type="ECO:0000256" key="1">
    <source>
        <dbReference type="SAM" id="MobiDB-lite"/>
    </source>
</evidence>
<dbReference type="AlphaFoldDB" id="A0A212L6P7"/>
<proteinExistence type="predicted"/>
<organism evidence="2">
    <name type="scientific">uncultured Desulfovibrio sp</name>
    <dbReference type="NCBI Taxonomy" id="167968"/>
    <lineage>
        <taxon>Bacteria</taxon>
        <taxon>Pseudomonadati</taxon>
        <taxon>Thermodesulfobacteriota</taxon>
        <taxon>Desulfovibrionia</taxon>
        <taxon>Desulfovibrionales</taxon>
        <taxon>Desulfovibrionaceae</taxon>
        <taxon>Desulfovibrio</taxon>
        <taxon>environmental samples</taxon>
    </lineage>
</organism>
<feature type="compositionally biased region" description="Basic and acidic residues" evidence="1">
    <location>
        <begin position="943"/>
        <end position="957"/>
    </location>
</feature>
<name>A0A212L6P7_9BACT</name>
<feature type="region of interest" description="Disordered" evidence="1">
    <location>
        <begin position="942"/>
        <end position="1023"/>
    </location>
</feature>
<accession>A0A212L6P7</accession>
<sequence length="1217" mass="124061">MPLDQILRPGPGQTLTLHPAASDKITLGFPTEGVTLSRDDNALIFTFDDGAVIRLVDFYVDYRADFIPEFEVDGRLMSGTNFFTTFGPDLLPGAVPEHETRNAHVIQTDGDSSLMGGLDHLNGLDASAQEKATAADSGIQFDSALAAGHGPADHGSGSADPELPPAAEVAFVRAVLYSPGDPGDSVSTPVFFGRNGVAPLAVPPNDIDFGGSAPDARYAVTVFVPEGWSASWVDINVDSSTGRLKFSLTPDGAAELQRLGLTNKNLVDLVHVKVADRVSGGTFEYNVELVGTSTQNFDSIEYDRQSVEHNAENIGEFHQGQHNSGVYSIISSSRNDEIILNDNVAGGSSIYASGSVDRAHMADDTNTITLNAGVANTTSGSSTQIISANGALQVAGSVAVQGGRVIPDLETENVIAMGKGSVYIHNSSGDGVTSYNGKNDISGGTVDITAISGNGLNAFTYGANNIATSGDVTITSTNRSESSGVNSSAIFCGSYGNSSIKADSGDVKLTAAAAGSNNVSSYGINGDAKCSNSINTDSGDVTVAATAAGTSDVYSYGIYSGFEGINSITTKSGDVTVTGNATATSDTNSQGTGMGIFEVGNNTITTDSGSVTVTGKGSVIGAGMYCRGSSESTNAITTGSGAVTVSGESTTVGYGIMGEHNTITTGSGAVTVSGAGTTVGYGITGIHNTITTDSGEVKVSGSGADSGCGMYANYDDANTIESTINSPLTVTITASANTAEKAIAMWAVYEYRRGVNRITGHSQANGTDSVTLTANDGQGIAMLSDNGGKNIITTGAGNDSVTINGAVRSLNPSAGSGPGNEIYLGSGKDTLTLNGAVEAGSLKVTSWGTYTLVLQAPDAESFVARYGDWITAIGADPLIAGGLRGISFVGLNPADLPADFMTTFEGVLEAIHSAEGGTIVPPELINLLPGHDSGFAASFAETDAEHHTQDAQHDAAGHDASTQDAQHAAVGHAAAGYDVSTQDAQHAAVGHTDSATQDAQHAAIGHDASTQETPPAAHDGSVHMAGDDSQVAVAAASAQPDTAALHADILVPDDIAQPGLVAGEHEVEPAQPLFAFLNAPGVDAHVDTSAYEGDAPLHNGHLGSGESGGGNAGVQGEIALTLGDESLDSLFAGTDQHLAENGEHGLWYVESGSDLHEVALTDMSEIIVQGGSGEHVSDAVVTTEEYAHLEQEVVSAPTVMDSNQEATDNAVREMTTY</sequence>
<reference evidence="2" key="1">
    <citation type="submission" date="2016-08" db="EMBL/GenBank/DDBJ databases">
        <authorList>
            <person name="Seilhamer J.J."/>
        </authorList>
    </citation>
    <scope>NUCLEOTIDE SEQUENCE</scope>
    <source>
        <strain evidence="2">86-1</strain>
    </source>
</reference>
<gene>
    <name evidence="2" type="ORF">KL86DES1_21101</name>
</gene>
<feature type="compositionally biased region" description="Low complexity" evidence="1">
    <location>
        <begin position="958"/>
        <end position="979"/>
    </location>
</feature>
<dbReference type="EMBL" id="FMJC01000002">
    <property type="protein sequence ID" value="SCM73175.1"/>
    <property type="molecule type" value="Genomic_DNA"/>
</dbReference>
<evidence type="ECO:0000313" key="2">
    <source>
        <dbReference type="EMBL" id="SCM73175.1"/>
    </source>
</evidence>